<keyword evidence="2" id="KW-1185">Reference proteome</keyword>
<gene>
    <name evidence="1" type="ORF">V1525DRAFT_55021</name>
</gene>
<protein>
    <submittedName>
        <fullName evidence="1">Galactosyl transferase GMA12/MNN10 family-domain-containing protein</fullName>
    </submittedName>
</protein>
<reference evidence="2" key="1">
    <citation type="journal article" date="2024" name="Front. Bioeng. Biotechnol.">
        <title>Genome-scale model development and genomic sequencing of the oleaginous clade Lipomyces.</title>
        <authorList>
            <person name="Czajka J.J."/>
            <person name="Han Y."/>
            <person name="Kim J."/>
            <person name="Mondo S.J."/>
            <person name="Hofstad B.A."/>
            <person name="Robles A."/>
            <person name="Haridas S."/>
            <person name="Riley R."/>
            <person name="LaButti K."/>
            <person name="Pangilinan J."/>
            <person name="Andreopoulos W."/>
            <person name="Lipzen A."/>
            <person name="Yan J."/>
            <person name="Wang M."/>
            <person name="Ng V."/>
            <person name="Grigoriev I.V."/>
            <person name="Spatafora J.W."/>
            <person name="Magnuson J.K."/>
            <person name="Baker S.E."/>
            <person name="Pomraning K.R."/>
        </authorList>
    </citation>
    <scope>NUCLEOTIDE SEQUENCE [LARGE SCALE GENOMIC DNA]</scope>
    <source>
        <strain evidence="2">CBS 7786</strain>
    </source>
</reference>
<sequence>MRIRKVKTLGVIALVSIVLVIYFSTPSKLDGTLWVKGDLHSSIKEQVPVVNDLRPGSEAGIGTDGTKSVTELPTGTVKVGSADTVPQPAKATSTDKSTETKTNDSSDSVAEPLSEIVVDLPQQEEQQHHETTESEPKPQTADGQTESNSVDPEAEKAHAEERRAWLAEIQGKAPDTLEPKGSKIVVLTASDGKGHNGAISNLLQMVNENREDYCAFHGYEYQFLNISNFHSGDRPAVWSKIPAIQETFRLHPDAEWVWWLDTDAIIMTPSLDLAGHVLNPEAMKKRISYDAPFILPSGKDAGFRVSRDMDLSKVDIVVSQDHQGVNAGSILFRRSEWTFAFLDMWIDPMYVNSGFERYEQDALNHIILNHARIRSRVAVVPQRVINAFSVGDDQKMGWMTGDLVVHFAGCWYVLRVWYFRYVSHSWCCSLMFR</sequence>
<proteinExistence type="predicted"/>
<accession>A0ACC3T5F2</accession>
<dbReference type="Proteomes" id="UP001433508">
    <property type="component" value="Unassembled WGS sequence"/>
</dbReference>
<name>A0ACC3T5F2_LIPKO</name>
<keyword evidence="1" id="KW-0808">Transferase</keyword>
<comment type="caution">
    <text evidence="1">The sequence shown here is derived from an EMBL/GenBank/DDBJ whole genome shotgun (WGS) entry which is preliminary data.</text>
</comment>
<dbReference type="EMBL" id="MU971348">
    <property type="protein sequence ID" value="KAK9239179.1"/>
    <property type="molecule type" value="Genomic_DNA"/>
</dbReference>
<evidence type="ECO:0000313" key="2">
    <source>
        <dbReference type="Proteomes" id="UP001433508"/>
    </source>
</evidence>
<organism evidence="1 2">
    <name type="scientific">Lipomyces kononenkoae</name>
    <name type="common">Yeast</name>
    <dbReference type="NCBI Taxonomy" id="34357"/>
    <lineage>
        <taxon>Eukaryota</taxon>
        <taxon>Fungi</taxon>
        <taxon>Dikarya</taxon>
        <taxon>Ascomycota</taxon>
        <taxon>Saccharomycotina</taxon>
        <taxon>Lipomycetes</taxon>
        <taxon>Lipomycetales</taxon>
        <taxon>Lipomycetaceae</taxon>
        <taxon>Lipomyces</taxon>
    </lineage>
</organism>
<evidence type="ECO:0000313" key="1">
    <source>
        <dbReference type="EMBL" id="KAK9239179.1"/>
    </source>
</evidence>